<evidence type="ECO:0000313" key="2">
    <source>
        <dbReference type="EMBL" id="RWR51285.1"/>
    </source>
</evidence>
<dbReference type="InterPro" id="IPR011104">
    <property type="entry name" value="Hpr_kin/Pase_C"/>
</dbReference>
<evidence type="ECO:0000259" key="1">
    <source>
        <dbReference type="Pfam" id="PF07475"/>
    </source>
</evidence>
<dbReference type="InterPro" id="IPR027417">
    <property type="entry name" value="P-loop_NTPase"/>
</dbReference>
<dbReference type="RefSeq" id="WP_128156849.1">
    <property type="nucleotide sequence ID" value="NZ_JBHSOM010000030.1"/>
</dbReference>
<keyword evidence="3" id="KW-1185">Reference proteome</keyword>
<keyword evidence="2" id="KW-0418">Kinase</keyword>
<evidence type="ECO:0000313" key="3">
    <source>
        <dbReference type="Proteomes" id="UP000288071"/>
    </source>
</evidence>
<dbReference type="Pfam" id="PF07475">
    <property type="entry name" value="Hpr_kinase_C"/>
    <property type="match status" value="1"/>
</dbReference>
<dbReference type="GO" id="GO:0005524">
    <property type="term" value="F:ATP binding"/>
    <property type="evidence" value="ECO:0007669"/>
    <property type="project" value="InterPro"/>
</dbReference>
<gene>
    <name evidence="2" type="ORF">EOW66_13520</name>
</gene>
<accession>A0A3S3LSV4</accession>
<sequence length="143" mass="14663">MAAPAAANIHATAVALDAGRGVLILGPSGAGKSALALRLMALGAHLVADDRVDLRHEAGALLAAAPAALFGLIEARGAGILRATALASARIALVVDLSERETERLPPMRHSEILGVSLPLVLRLQDGHLEAAILQWLKGGRQA</sequence>
<dbReference type="EMBL" id="SAVA01000007">
    <property type="protein sequence ID" value="RWR51285.1"/>
    <property type="molecule type" value="Genomic_DNA"/>
</dbReference>
<dbReference type="Proteomes" id="UP000288071">
    <property type="component" value="Unassembled WGS sequence"/>
</dbReference>
<name>A0A3S3LSV4_9RHOB</name>
<comment type="caution">
    <text evidence="2">The sequence shown here is derived from an EMBL/GenBank/DDBJ whole genome shotgun (WGS) entry which is preliminary data.</text>
</comment>
<keyword evidence="2" id="KW-0808">Transferase</keyword>
<dbReference type="AlphaFoldDB" id="A0A3S3LSV4"/>
<reference evidence="2" key="2">
    <citation type="submission" date="2019-01" db="EMBL/GenBank/DDBJ databases">
        <authorList>
            <person name="Li Y."/>
        </authorList>
    </citation>
    <scope>NUCLEOTIDE SEQUENCE [LARGE SCALE GENOMIC DNA]</scope>
    <source>
        <strain evidence="2">CGMCC 1.12963</strain>
    </source>
</reference>
<reference evidence="2" key="1">
    <citation type="submission" date="2019-01" db="EMBL/GenBank/DDBJ databases">
        <title>Sinorhodobacter populi sp. nov. isolated from the symptomatic bark tissue of Populus euramericana canker.</title>
        <authorList>
            <person name="Xu G."/>
        </authorList>
    </citation>
    <scope>NUCLEOTIDE SEQUENCE [LARGE SCALE GENOMIC DNA]</scope>
    <source>
        <strain evidence="2">CGMCC 1.12963</strain>
    </source>
</reference>
<protein>
    <submittedName>
        <fullName evidence="2">Serine kinase</fullName>
    </submittedName>
</protein>
<dbReference type="Gene3D" id="3.40.50.300">
    <property type="entry name" value="P-loop containing nucleotide triphosphate hydrolases"/>
    <property type="match status" value="1"/>
</dbReference>
<dbReference type="GO" id="GO:0006109">
    <property type="term" value="P:regulation of carbohydrate metabolic process"/>
    <property type="evidence" value="ECO:0007669"/>
    <property type="project" value="InterPro"/>
</dbReference>
<dbReference type="GO" id="GO:0000155">
    <property type="term" value="F:phosphorelay sensor kinase activity"/>
    <property type="evidence" value="ECO:0007669"/>
    <property type="project" value="InterPro"/>
</dbReference>
<dbReference type="SUPFAM" id="SSF53795">
    <property type="entry name" value="PEP carboxykinase-like"/>
    <property type="match status" value="1"/>
</dbReference>
<organism evidence="2 3">
    <name type="scientific">Paenirhodobacter huangdaonensis</name>
    <dbReference type="NCBI Taxonomy" id="2501515"/>
    <lineage>
        <taxon>Bacteria</taxon>
        <taxon>Pseudomonadati</taxon>
        <taxon>Pseudomonadota</taxon>
        <taxon>Alphaproteobacteria</taxon>
        <taxon>Rhodobacterales</taxon>
        <taxon>Rhodobacter group</taxon>
        <taxon>Paenirhodobacter</taxon>
    </lineage>
</organism>
<proteinExistence type="predicted"/>
<feature type="domain" description="HPr kinase/phosphorylase C-terminal" evidence="1">
    <location>
        <begin position="8"/>
        <end position="119"/>
    </location>
</feature>